<feature type="compositionally biased region" description="Basic and acidic residues" evidence="1">
    <location>
        <begin position="55"/>
        <end position="67"/>
    </location>
</feature>
<feature type="region of interest" description="Disordered" evidence="1">
    <location>
        <begin position="205"/>
        <end position="252"/>
    </location>
</feature>
<keyword evidence="2" id="KW-1133">Transmembrane helix</keyword>
<evidence type="ECO:0000313" key="3">
    <source>
        <dbReference type="EMBL" id="KAK6515592.1"/>
    </source>
</evidence>
<name>A0AAN8S003_9PEZI</name>
<sequence>MEYPWRRDRSSSCPEIGNNIIYQSSPCRPPLDTGLRSTKHRGGISAESSVAETGGLRRDTGSEDHRSRGAPGPLLWDLQLVGFRPRLIDFEAECDFEPINTPVHRNIDSRREPWLSFPESSPTRANSICSSIRSNDDDSEDGYYNGDSGHGCLDHAVGIQHKTQRHSTKPRSGQLCLSPVQIGLRVAGRRGVDTIFGTRIIRNAQSSTASTQRPPVPMESTTPSVEYTRTPITKKKSPQQQTQSKDETSRAHETWQAVKTTIQRHVFLAKVRKICEWGRDNNSAVLFILLSWFIIFILAQTRVLRVDAREFLNPEHERKDQRFYPSTDSDWRPDPMSVVNLFLSKNSSQTILDAKIIYQLESIEERQGRLHDKVQSQLNGNAIVLEFMLQEMRNLKFAFSTISDKTKMEREIDRLKYDIKQCSNDILSRTTRNPVIIKQRPTYTVTKMTKTVIRQHYITPRSQHTVSTKVIFYPHDRIQPQETSQGTAAPLLADTDIDKIAERLVKSLDSAFSKESSPGDPWWNVFPSFSARGRGTKNRLTKQLELIVQLLCPEKFGLSADSFASRTRECLERRRSIASVLQSRMQSTVSNRILSSAVKFSDDLPPYHKCHNLADQISGSLDKTPGKFRASSKITMGLQVINGHSELSCGRSRRDIKMAPRLPANLVAIT</sequence>
<evidence type="ECO:0000313" key="4">
    <source>
        <dbReference type="Proteomes" id="UP001307849"/>
    </source>
</evidence>
<dbReference type="EMBL" id="JAVHJM010000004">
    <property type="protein sequence ID" value="KAK6515592.1"/>
    <property type="molecule type" value="Genomic_DNA"/>
</dbReference>
<proteinExistence type="predicted"/>
<gene>
    <name evidence="3" type="ORF">TWF506_007919</name>
</gene>
<evidence type="ECO:0000256" key="2">
    <source>
        <dbReference type="SAM" id="Phobius"/>
    </source>
</evidence>
<feature type="region of interest" description="Disordered" evidence="1">
    <location>
        <begin position="114"/>
        <end position="141"/>
    </location>
</feature>
<dbReference type="AlphaFoldDB" id="A0AAN8S003"/>
<accession>A0AAN8S003</accession>
<organism evidence="3 4">
    <name type="scientific">Arthrobotrys conoides</name>
    <dbReference type="NCBI Taxonomy" id="74498"/>
    <lineage>
        <taxon>Eukaryota</taxon>
        <taxon>Fungi</taxon>
        <taxon>Dikarya</taxon>
        <taxon>Ascomycota</taxon>
        <taxon>Pezizomycotina</taxon>
        <taxon>Orbiliomycetes</taxon>
        <taxon>Orbiliales</taxon>
        <taxon>Orbiliaceae</taxon>
        <taxon>Arthrobotrys</taxon>
    </lineage>
</organism>
<keyword evidence="2" id="KW-0812">Transmembrane</keyword>
<keyword evidence="2" id="KW-0472">Membrane</keyword>
<feature type="compositionally biased region" description="Polar residues" evidence="1">
    <location>
        <begin position="205"/>
        <end position="231"/>
    </location>
</feature>
<comment type="caution">
    <text evidence="3">The sequence shown here is derived from an EMBL/GenBank/DDBJ whole genome shotgun (WGS) entry which is preliminary data.</text>
</comment>
<feature type="region of interest" description="Disordered" evidence="1">
    <location>
        <begin position="25"/>
        <end position="71"/>
    </location>
</feature>
<keyword evidence="4" id="KW-1185">Reference proteome</keyword>
<reference evidence="3 4" key="1">
    <citation type="submission" date="2019-10" db="EMBL/GenBank/DDBJ databases">
        <authorList>
            <person name="Palmer J.M."/>
        </authorList>
    </citation>
    <scope>NUCLEOTIDE SEQUENCE [LARGE SCALE GENOMIC DNA]</scope>
    <source>
        <strain evidence="3 4">TWF506</strain>
    </source>
</reference>
<feature type="transmembrane region" description="Helical" evidence="2">
    <location>
        <begin position="282"/>
        <end position="299"/>
    </location>
</feature>
<dbReference type="Proteomes" id="UP001307849">
    <property type="component" value="Unassembled WGS sequence"/>
</dbReference>
<feature type="compositionally biased region" description="Polar residues" evidence="1">
    <location>
        <begin position="118"/>
        <end position="133"/>
    </location>
</feature>
<evidence type="ECO:0000256" key="1">
    <source>
        <dbReference type="SAM" id="MobiDB-lite"/>
    </source>
</evidence>
<protein>
    <submittedName>
        <fullName evidence="3">Uncharacterized protein</fullName>
    </submittedName>
</protein>